<evidence type="ECO:0000256" key="1">
    <source>
        <dbReference type="SAM" id="MobiDB-lite"/>
    </source>
</evidence>
<dbReference type="InterPro" id="IPR008889">
    <property type="entry name" value="VQ"/>
</dbReference>
<keyword evidence="4" id="KW-1185">Reference proteome</keyword>
<evidence type="ECO:0000313" key="3">
    <source>
        <dbReference type="EMBL" id="CAL0314370.1"/>
    </source>
</evidence>
<dbReference type="AlphaFoldDB" id="A0AAV1WY89"/>
<dbReference type="EMBL" id="CAXHTB010000010">
    <property type="protein sequence ID" value="CAL0314370.1"/>
    <property type="molecule type" value="Genomic_DNA"/>
</dbReference>
<feature type="compositionally biased region" description="Low complexity" evidence="1">
    <location>
        <begin position="1"/>
        <end position="17"/>
    </location>
</feature>
<feature type="domain" description="VQ" evidence="2">
    <location>
        <begin position="52"/>
        <end position="75"/>
    </location>
</feature>
<accession>A0AAV1WY89</accession>
<evidence type="ECO:0000313" key="4">
    <source>
        <dbReference type="Proteomes" id="UP001497480"/>
    </source>
</evidence>
<proteinExistence type="predicted"/>
<dbReference type="PANTHER" id="PTHR34794">
    <property type="entry name" value="EXPRESSED PROTEIN"/>
    <property type="match status" value="1"/>
</dbReference>
<dbReference type="Proteomes" id="UP001497480">
    <property type="component" value="Unassembled WGS sequence"/>
</dbReference>
<feature type="region of interest" description="Disordered" evidence="1">
    <location>
        <begin position="1"/>
        <end position="46"/>
    </location>
</feature>
<dbReference type="InterPro" id="IPR039610">
    <property type="entry name" value="VQ29"/>
</dbReference>
<dbReference type="Pfam" id="PF05678">
    <property type="entry name" value="VQ"/>
    <property type="match status" value="1"/>
</dbReference>
<gene>
    <name evidence="3" type="ORF">LLUT_LOCUS15430</name>
</gene>
<protein>
    <recommendedName>
        <fullName evidence="2">VQ domain-containing protein</fullName>
    </recommendedName>
</protein>
<reference evidence="3 4" key="1">
    <citation type="submission" date="2024-03" db="EMBL/GenBank/DDBJ databases">
        <authorList>
            <person name="Martinez-Hernandez J."/>
        </authorList>
    </citation>
    <scope>NUCLEOTIDE SEQUENCE [LARGE SCALE GENOMIC DNA]</scope>
</reference>
<comment type="caution">
    <text evidence="3">The sequence shown here is derived from an EMBL/GenBank/DDBJ whole genome shotgun (WGS) entry which is preliminary data.</text>
</comment>
<name>A0AAV1WY89_LUPLU</name>
<organism evidence="3 4">
    <name type="scientific">Lupinus luteus</name>
    <name type="common">European yellow lupine</name>
    <dbReference type="NCBI Taxonomy" id="3873"/>
    <lineage>
        <taxon>Eukaryota</taxon>
        <taxon>Viridiplantae</taxon>
        <taxon>Streptophyta</taxon>
        <taxon>Embryophyta</taxon>
        <taxon>Tracheophyta</taxon>
        <taxon>Spermatophyta</taxon>
        <taxon>Magnoliopsida</taxon>
        <taxon>eudicotyledons</taxon>
        <taxon>Gunneridae</taxon>
        <taxon>Pentapetalae</taxon>
        <taxon>rosids</taxon>
        <taxon>fabids</taxon>
        <taxon>Fabales</taxon>
        <taxon>Fabaceae</taxon>
        <taxon>Papilionoideae</taxon>
        <taxon>50 kb inversion clade</taxon>
        <taxon>genistoids sensu lato</taxon>
        <taxon>core genistoids</taxon>
        <taxon>Genisteae</taxon>
        <taxon>Lupinus</taxon>
    </lineage>
</organism>
<feature type="compositionally biased region" description="Basic residues" evidence="1">
    <location>
        <begin position="36"/>
        <end position="46"/>
    </location>
</feature>
<evidence type="ECO:0000259" key="2">
    <source>
        <dbReference type="Pfam" id="PF05678"/>
    </source>
</evidence>
<dbReference type="PANTHER" id="PTHR34794:SF1">
    <property type="entry name" value="OS10G0101800 PROTEIN"/>
    <property type="match status" value="1"/>
</dbReference>
<sequence>MEDHSYSYASSTTSYLSQNPNDGKVLKNGDSFQSHSVRKSQAKAWKKAPVASQTKVYNVDPMNFRDVVQQLTGAPQFKSQSNHQYL</sequence>